<comment type="function">
    <text evidence="1">Involved in the biosynthesis of the siderophore enterobactin (enterochelin), which is a macrocyclic trimeric lactone of N-(2,3-dihydroxybenzoyl)-serine. The serine trilactone serves as a scaffolding for the three catechol functionalities that provide hexadentate coordination for the tightly ligated iron(2+) atoms. Plays an essential role in the assembly of the enterobactin by catalyzing the transfer of the 4'-phosphopantetheine (Ppant) moiety from coenzyme A to the apo-domains of both EntB (ArCP domain) and EntF (PCP domain) to yield their holo-forms which make them competent for the activation of 2,3-dihydroxybenzoate (DHB) and L-serine, respectively.</text>
</comment>
<dbReference type="Pfam" id="PF01648">
    <property type="entry name" value="ACPS"/>
    <property type="match status" value="1"/>
</dbReference>
<feature type="domain" description="4'-phosphopantetheinyl transferase" evidence="12">
    <location>
        <begin position="116"/>
        <end position="206"/>
    </location>
</feature>
<protein>
    <recommendedName>
        <fullName evidence="5">Enterobactin synthase component D</fullName>
    </recommendedName>
    <alternativeName>
        <fullName evidence="8">4'-phosphopantetheinyl transferase EntD</fullName>
    </alternativeName>
    <alternativeName>
        <fullName evidence="9">Enterochelin synthase D</fullName>
    </alternativeName>
</protein>
<comment type="subunit">
    <text evidence="4">EntB, EntD, EntE, and EntF form a multienzyme complex called enterobactin synthase.</text>
</comment>
<dbReference type="Pfam" id="PF17837">
    <property type="entry name" value="4PPT_N"/>
    <property type="match status" value="1"/>
</dbReference>
<feature type="domain" description="4'-phosphopantetheinyl transferase N-terminal" evidence="13">
    <location>
        <begin position="42"/>
        <end position="108"/>
    </location>
</feature>
<evidence type="ECO:0000256" key="6">
    <source>
        <dbReference type="ARBA" id="ARBA00022679"/>
    </source>
</evidence>
<dbReference type="SUPFAM" id="SSF56214">
    <property type="entry name" value="4'-phosphopantetheinyl transferase"/>
    <property type="match status" value="1"/>
</dbReference>
<reference evidence="15" key="1">
    <citation type="journal article" date="2021" name="ISME J.">
        <title>Evolutionary origin and ecological implication of a unique nif island in free-living Bradyrhizobium lineages.</title>
        <authorList>
            <person name="Tao J."/>
        </authorList>
    </citation>
    <scope>NUCLEOTIDE SEQUENCE [LARGE SCALE GENOMIC DNA]</scope>
    <source>
        <strain evidence="15">SZCCT0094</strain>
    </source>
</reference>
<dbReference type="InterPro" id="IPR037143">
    <property type="entry name" value="4-PPantetheinyl_Trfase_dom_sf"/>
</dbReference>
<dbReference type="PANTHER" id="PTHR38096">
    <property type="entry name" value="ENTEROBACTIN SYNTHASE COMPONENT D"/>
    <property type="match status" value="1"/>
</dbReference>
<gene>
    <name evidence="14" type="ORF">JQ619_28085</name>
</gene>
<dbReference type="Proteomes" id="UP001314635">
    <property type="component" value="Unassembled WGS sequence"/>
</dbReference>
<keyword evidence="15" id="KW-1185">Reference proteome</keyword>
<comment type="caution">
    <text evidence="14">The sequence shown here is derived from an EMBL/GenBank/DDBJ whole genome shotgun (WGS) entry which is preliminary data.</text>
</comment>
<dbReference type="EMBL" id="JAFCLK010000031">
    <property type="protein sequence ID" value="MBR1139622.1"/>
    <property type="molecule type" value="Genomic_DNA"/>
</dbReference>
<dbReference type="Gene3D" id="3.90.470.20">
    <property type="entry name" value="4'-phosphopantetheinyl transferase domain"/>
    <property type="match status" value="1"/>
</dbReference>
<evidence type="ECO:0000256" key="3">
    <source>
        <dbReference type="ARBA" id="ARBA00008342"/>
    </source>
</evidence>
<evidence type="ECO:0000259" key="12">
    <source>
        <dbReference type="Pfam" id="PF01648"/>
    </source>
</evidence>
<dbReference type="PANTHER" id="PTHR38096:SF1">
    <property type="entry name" value="ENTEROBACTIN SYNTHASE COMPONENT D"/>
    <property type="match status" value="1"/>
</dbReference>
<evidence type="ECO:0000256" key="2">
    <source>
        <dbReference type="ARBA" id="ARBA00004993"/>
    </source>
</evidence>
<evidence type="ECO:0000256" key="11">
    <source>
        <dbReference type="ARBA" id="ARBA00049191"/>
    </source>
</evidence>
<proteinExistence type="inferred from homology"/>
<evidence type="ECO:0000256" key="5">
    <source>
        <dbReference type="ARBA" id="ARBA00019087"/>
    </source>
</evidence>
<evidence type="ECO:0000256" key="7">
    <source>
        <dbReference type="ARBA" id="ARBA00023191"/>
    </source>
</evidence>
<accession>A0ABS5GE59</accession>
<comment type="catalytic activity">
    <reaction evidence="10">
        <text>apo-[aryl-carrier protein] + CoA = holo-[aryl-carrier protein] + adenosine 3',5'-bisphosphate + H(+)</text>
        <dbReference type="Rhea" id="RHEA:48404"/>
        <dbReference type="Rhea" id="RHEA-COMP:15903"/>
        <dbReference type="Rhea" id="RHEA-COMP:17557"/>
        <dbReference type="ChEBI" id="CHEBI:15378"/>
        <dbReference type="ChEBI" id="CHEBI:29999"/>
        <dbReference type="ChEBI" id="CHEBI:57287"/>
        <dbReference type="ChEBI" id="CHEBI:58343"/>
        <dbReference type="ChEBI" id="CHEBI:64479"/>
    </reaction>
</comment>
<dbReference type="GO" id="GO:0016740">
    <property type="term" value="F:transferase activity"/>
    <property type="evidence" value="ECO:0007669"/>
    <property type="project" value="UniProtKB-KW"/>
</dbReference>
<keyword evidence="7" id="KW-0259">Enterobactin biosynthesis</keyword>
<keyword evidence="6 14" id="KW-0808">Transferase</keyword>
<evidence type="ECO:0000256" key="9">
    <source>
        <dbReference type="ARBA" id="ARBA00031996"/>
    </source>
</evidence>
<dbReference type="InterPro" id="IPR041354">
    <property type="entry name" value="4PPT_N"/>
</dbReference>
<evidence type="ECO:0000313" key="15">
    <source>
        <dbReference type="Proteomes" id="UP001314635"/>
    </source>
</evidence>
<sequence length="233" mass="25743">MCAREPDVVESSVMEIAELFRRPVVVVASEICHGDEELFPEELAHVRAAVAKRRAEFATARMLARRALASLGATPISLVPGADRAPVWPSGYTGSISHCADYCAVVVARSRDVRALGLDIEDVREFEPSMHDLVLTSGERAWLRRQPQELQPILPILFFSAKEAYYKCQYPITRGFLEFSDVELTIDWPAGAFEARVLKRDWPADVARLAGRFVIDGGRICCGVELAAAPTQA</sequence>
<dbReference type="InterPro" id="IPR003542">
    <property type="entry name" value="Enbac_synth_compD-like"/>
</dbReference>
<dbReference type="PRINTS" id="PR01399">
    <property type="entry name" value="ENTSNTHTASED"/>
</dbReference>
<name>A0ABS5GE59_9BRAD</name>
<evidence type="ECO:0000259" key="13">
    <source>
        <dbReference type="Pfam" id="PF17837"/>
    </source>
</evidence>
<comment type="catalytic activity">
    <reaction evidence="11">
        <text>apo-[peptidyl-carrier protein] + CoA = holo-[peptidyl-carrier protein] + adenosine 3',5'-bisphosphate + H(+)</text>
        <dbReference type="Rhea" id="RHEA:46228"/>
        <dbReference type="Rhea" id="RHEA-COMP:11479"/>
        <dbReference type="Rhea" id="RHEA-COMP:11480"/>
        <dbReference type="ChEBI" id="CHEBI:15378"/>
        <dbReference type="ChEBI" id="CHEBI:29999"/>
        <dbReference type="ChEBI" id="CHEBI:57287"/>
        <dbReference type="ChEBI" id="CHEBI:58343"/>
        <dbReference type="ChEBI" id="CHEBI:64479"/>
    </reaction>
</comment>
<evidence type="ECO:0000256" key="1">
    <source>
        <dbReference type="ARBA" id="ARBA00003937"/>
    </source>
</evidence>
<evidence type="ECO:0000256" key="4">
    <source>
        <dbReference type="ARBA" id="ARBA00011503"/>
    </source>
</evidence>
<evidence type="ECO:0000256" key="8">
    <source>
        <dbReference type="ARBA" id="ARBA00029894"/>
    </source>
</evidence>
<evidence type="ECO:0000256" key="10">
    <source>
        <dbReference type="ARBA" id="ARBA00049176"/>
    </source>
</evidence>
<comment type="similarity">
    <text evidence="3">Belongs to the P-Pant transferase superfamily. EntD family.</text>
</comment>
<comment type="pathway">
    <text evidence="2">Siderophore biosynthesis; enterobactin biosynthesis.</text>
</comment>
<evidence type="ECO:0000313" key="14">
    <source>
        <dbReference type="EMBL" id="MBR1139622.1"/>
    </source>
</evidence>
<dbReference type="InterPro" id="IPR008278">
    <property type="entry name" value="4-PPantetheinyl_Trfase_dom"/>
</dbReference>
<organism evidence="14 15">
    <name type="scientific">Bradyrhizobium denitrificans</name>
    <dbReference type="NCBI Taxonomy" id="2734912"/>
    <lineage>
        <taxon>Bacteria</taxon>
        <taxon>Pseudomonadati</taxon>
        <taxon>Pseudomonadota</taxon>
        <taxon>Alphaproteobacteria</taxon>
        <taxon>Hyphomicrobiales</taxon>
        <taxon>Nitrobacteraceae</taxon>
        <taxon>Bradyrhizobium</taxon>
    </lineage>
</organism>